<dbReference type="AlphaFoldDB" id="A0A0V0T2M2"/>
<protein>
    <submittedName>
        <fullName evidence="1">Uncharacterized protein</fullName>
    </submittedName>
</protein>
<accession>A0A0V0T2M2</accession>
<keyword evidence="3" id="KW-1185">Reference proteome</keyword>
<evidence type="ECO:0000313" key="1">
    <source>
        <dbReference type="EMBL" id="KRX33170.1"/>
    </source>
</evidence>
<sequence length="62" mass="7528">MDGTFKVVPQWYQQLFTIHAYWRISWCQQSTVDVRGYFPNTKYRAATSTSTRRYIRKSVTWD</sequence>
<comment type="caution">
    <text evidence="1">The sequence shown here is derived from an EMBL/GenBank/DDBJ whole genome shotgun (WGS) entry which is preliminary data.</text>
</comment>
<gene>
    <name evidence="2" type="ORF">T05_2866</name>
    <name evidence="1" type="ORF">T05_7693</name>
</gene>
<reference evidence="1 3" key="1">
    <citation type="submission" date="2015-01" db="EMBL/GenBank/DDBJ databases">
        <title>Evolution of Trichinella species and genotypes.</title>
        <authorList>
            <person name="Korhonen P.K."/>
            <person name="Edoardo P."/>
            <person name="Giuseppe L.R."/>
            <person name="Gasser R.B."/>
        </authorList>
    </citation>
    <scope>NUCLEOTIDE SEQUENCE [LARGE SCALE GENOMIC DNA]</scope>
    <source>
        <strain evidence="1">ISS417</strain>
    </source>
</reference>
<organism evidence="1 3">
    <name type="scientific">Trichinella murrelli</name>
    <dbReference type="NCBI Taxonomy" id="144512"/>
    <lineage>
        <taxon>Eukaryota</taxon>
        <taxon>Metazoa</taxon>
        <taxon>Ecdysozoa</taxon>
        <taxon>Nematoda</taxon>
        <taxon>Enoplea</taxon>
        <taxon>Dorylaimia</taxon>
        <taxon>Trichinellida</taxon>
        <taxon>Trichinellidae</taxon>
        <taxon>Trichinella</taxon>
    </lineage>
</organism>
<evidence type="ECO:0000313" key="3">
    <source>
        <dbReference type="Proteomes" id="UP000055048"/>
    </source>
</evidence>
<evidence type="ECO:0000313" key="2">
    <source>
        <dbReference type="EMBL" id="KRX34775.1"/>
    </source>
</evidence>
<dbReference type="Proteomes" id="UP000055048">
    <property type="component" value="Unassembled WGS sequence"/>
</dbReference>
<dbReference type="EMBL" id="JYDJ01000517">
    <property type="protein sequence ID" value="KRX34775.1"/>
    <property type="molecule type" value="Genomic_DNA"/>
</dbReference>
<dbReference type="EMBL" id="JYDJ01000889">
    <property type="protein sequence ID" value="KRX33170.1"/>
    <property type="molecule type" value="Genomic_DNA"/>
</dbReference>
<proteinExistence type="predicted"/>
<name>A0A0V0T2M2_9BILA</name>